<feature type="compositionally biased region" description="Basic and acidic residues" evidence="1">
    <location>
        <begin position="102"/>
        <end position="111"/>
    </location>
</feature>
<feature type="region of interest" description="Disordered" evidence="1">
    <location>
        <begin position="56"/>
        <end position="111"/>
    </location>
</feature>
<feature type="compositionally biased region" description="Polar residues" evidence="1">
    <location>
        <begin position="87"/>
        <end position="100"/>
    </location>
</feature>
<dbReference type="OrthoDB" id="4961389at2759"/>
<accession>A0A9P7SGH1</accession>
<name>A0A9P7SGH1_9HYPO</name>
<proteinExistence type="predicted"/>
<dbReference type="EMBL" id="SRPO01000284">
    <property type="protein sequence ID" value="KAG5934863.1"/>
    <property type="molecule type" value="Genomic_DNA"/>
</dbReference>
<feature type="compositionally biased region" description="Basic and acidic residues" evidence="1">
    <location>
        <begin position="202"/>
        <end position="219"/>
    </location>
</feature>
<reference evidence="2 3" key="1">
    <citation type="journal article" date="2020" name="bioRxiv">
        <title>Whole genome comparisons of ergot fungi reveals the divergence and evolution of species within the genus Claviceps are the result of varying mechanisms driving genome evolution and host range expansion.</title>
        <authorList>
            <person name="Wyka S.A."/>
            <person name="Mondo S.J."/>
            <person name="Liu M."/>
            <person name="Dettman J."/>
            <person name="Nalam V."/>
            <person name="Broders K.D."/>
        </authorList>
    </citation>
    <scope>NUCLEOTIDE SEQUENCE [LARGE SCALE GENOMIC DNA]</scope>
    <source>
        <strain evidence="2 3">CCC 1485</strain>
    </source>
</reference>
<feature type="region of interest" description="Disordered" evidence="1">
    <location>
        <begin position="161"/>
        <end position="219"/>
    </location>
</feature>
<comment type="caution">
    <text evidence="2">The sequence shown here is derived from an EMBL/GenBank/DDBJ whole genome shotgun (WGS) entry which is preliminary data.</text>
</comment>
<dbReference type="Proteomes" id="UP000706124">
    <property type="component" value="Unassembled WGS sequence"/>
</dbReference>
<keyword evidence="3" id="KW-1185">Reference proteome</keyword>
<evidence type="ECO:0000313" key="2">
    <source>
        <dbReference type="EMBL" id="KAG5934863.1"/>
    </source>
</evidence>
<dbReference type="AlphaFoldDB" id="A0A9P7SGH1"/>
<sequence length="219" mass="22861">MTTLTDPRLGISFGPLAHTPVMTFWYRILQNFRTSLKIADNLGMFGLLAALAKPDDPNVPSTTLNTGKSGASPLPLPESDASPPVALSTTAGRTSATFSSDARGDTSAVREKTSLAATSQISSGMFFSSVGVAQQTGSSSYPQLQEARLILIQAQLRRASATQLGPGSGEGTRPRASTHSPDAKRPGAGSLETTHTGPSSSDSRDCSIRNRNREDLVGG</sequence>
<protein>
    <submittedName>
        <fullName evidence="2">Uncharacterized protein</fullName>
    </submittedName>
</protein>
<organism evidence="2 3">
    <name type="scientific">Claviceps pazoutovae</name>
    <dbReference type="NCBI Taxonomy" id="1649127"/>
    <lineage>
        <taxon>Eukaryota</taxon>
        <taxon>Fungi</taxon>
        <taxon>Dikarya</taxon>
        <taxon>Ascomycota</taxon>
        <taxon>Pezizomycotina</taxon>
        <taxon>Sordariomycetes</taxon>
        <taxon>Hypocreomycetidae</taxon>
        <taxon>Hypocreales</taxon>
        <taxon>Clavicipitaceae</taxon>
        <taxon>Claviceps</taxon>
    </lineage>
</organism>
<gene>
    <name evidence="2" type="ORF">E4U60_003515</name>
</gene>
<evidence type="ECO:0000313" key="3">
    <source>
        <dbReference type="Proteomes" id="UP000706124"/>
    </source>
</evidence>
<feature type="compositionally biased region" description="Polar residues" evidence="1">
    <location>
        <begin position="191"/>
        <end position="201"/>
    </location>
</feature>
<evidence type="ECO:0000256" key="1">
    <source>
        <dbReference type="SAM" id="MobiDB-lite"/>
    </source>
</evidence>
<feature type="compositionally biased region" description="Polar residues" evidence="1">
    <location>
        <begin position="59"/>
        <end position="69"/>
    </location>
</feature>